<proteinExistence type="predicted"/>
<sequence length="333" mass="36107">MITQTVAALPPVSEAARARILSAPRTAEAHRALMAETPAMNALQLGGQATRAMLDPVLTVAAWNVERCLFPAETAAHLAPVAPDIVLLSEVDHGMARTAQRHTTEEMAAHLNMAYVFGVEFHELDLGGPTERAFCRDDFNTLGWHGNAILSAVPFRRTALLRLDDHGHWFAADSGAADPDQPRLGGRMAILAEVPTTAGPLCVVSTHLESNAAAAHRHAQFEKLLDAVEAFAPDMPVLIGGDLNTGNHLPPDFDWRRETLFSMAEARGYSWAFTAEGHTTRPSLITPHPDRVMKLDWFAGRGLTCRDRGLLPSLTAGGKPLSDHDCVWCQAEL</sequence>
<keyword evidence="2" id="KW-0540">Nuclease</keyword>
<keyword evidence="3" id="KW-1185">Reference proteome</keyword>
<evidence type="ECO:0000313" key="3">
    <source>
        <dbReference type="Proteomes" id="UP000325134"/>
    </source>
</evidence>
<dbReference type="PANTHER" id="PTHR14859:SF1">
    <property type="entry name" value="PGAP2-INTERACTING PROTEIN"/>
    <property type="match status" value="1"/>
</dbReference>
<keyword evidence="2" id="KW-0255">Endonuclease</keyword>
<keyword evidence="2" id="KW-0378">Hydrolase</keyword>
<dbReference type="GO" id="GO:0006506">
    <property type="term" value="P:GPI anchor biosynthetic process"/>
    <property type="evidence" value="ECO:0007669"/>
    <property type="project" value="TreeGrafter"/>
</dbReference>
<evidence type="ECO:0000313" key="2">
    <source>
        <dbReference type="EMBL" id="SHF13296.1"/>
    </source>
</evidence>
<name>A0A1M4Z6R0_9RHOB</name>
<dbReference type="InterPro" id="IPR036691">
    <property type="entry name" value="Endo/exonu/phosph_ase_sf"/>
</dbReference>
<feature type="domain" description="Endonuclease/exonuclease/phosphatase" evidence="1">
    <location>
        <begin position="62"/>
        <end position="324"/>
    </location>
</feature>
<dbReference type="GO" id="GO:0004519">
    <property type="term" value="F:endonuclease activity"/>
    <property type="evidence" value="ECO:0007669"/>
    <property type="project" value="UniProtKB-KW"/>
</dbReference>
<dbReference type="SUPFAM" id="SSF56219">
    <property type="entry name" value="DNase I-like"/>
    <property type="match status" value="1"/>
</dbReference>
<dbReference type="Pfam" id="PF03372">
    <property type="entry name" value="Exo_endo_phos"/>
    <property type="match status" value="1"/>
</dbReference>
<dbReference type="Proteomes" id="UP000325134">
    <property type="component" value="Unassembled WGS sequence"/>
</dbReference>
<dbReference type="Gene3D" id="3.60.10.10">
    <property type="entry name" value="Endonuclease/exonuclease/phosphatase"/>
    <property type="match status" value="1"/>
</dbReference>
<reference evidence="2 3" key="1">
    <citation type="submission" date="2016-11" db="EMBL/GenBank/DDBJ databases">
        <authorList>
            <person name="Varghese N."/>
            <person name="Submissions S."/>
        </authorList>
    </citation>
    <scope>NUCLEOTIDE SEQUENCE [LARGE SCALE GENOMIC DNA]</scope>
    <source>
        <strain evidence="2 3">DSM 29341</strain>
    </source>
</reference>
<accession>A0A1M4Z6R0</accession>
<gene>
    <name evidence="2" type="ORF">SAMN05444279_11831</name>
</gene>
<dbReference type="GO" id="GO:0016020">
    <property type="term" value="C:membrane"/>
    <property type="evidence" value="ECO:0007669"/>
    <property type="project" value="GOC"/>
</dbReference>
<dbReference type="GO" id="GO:0004527">
    <property type="term" value="F:exonuclease activity"/>
    <property type="evidence" value="ECO:0007669"/>
    <property type="project" value="UniProtKB-KW"/>
</dbReference>
<keyword evidence="2" id="KW-0269">Exonuclease</keyword>
<dbReference type="InterPro" id="IPR051916">
    <property type="entry name" value="GPI-anchor_lipid_remodeler"/>
</dbReference>
<dbReference type="PANTHER" id="PTHR14859">
    <property type="entry name" value="CALCOFLUOR WHITE HYPERSENSITIVE PROTEIN PRECURSOR"/>
    <property type="match status" value="1"/>
</dbReference>
<evidence type="ECO:0000259" key="1">
    <source>
        <dbReference type="Pfam" id="PF03372"/>
    </source>
</evidence>
<dbReference type="EMBL" id="FQVK01000018">
    <property type="protein sequence ID" value="SHF13296.1"/>
    <property type="molecule type" value="Genomic_DNA"/>
</dbReference>
<dbReference type="AlphaFoldDB" id="A0A1M4Z6R0"/>
<organism evidence="2 3">
    <name type="scientific">Ruegeria intermedia</name>
    <dbReference type="NCBI Taxonomy" id="996115"/>
    <lineage>
        <taxon>Bacteria</taxon>
        <taxon>Pseudomonadati</taxon>
        <taxon>Pseudomonadota</taxon>
        <taxon>Alphaproteobacteria</taxon>
        <taxon>Rhodobacterales</taxon>
        <taxon>Roseobacteraceae</taxon>
        <taxon>Ruegeria</taxon>
    </lineage>
</organism>
<protein>
    <submittedName>
        <fullName evidence="2">Metal-dependent hydrolase, endonuclease/exonuclease/phosphatase family</fullName>
    </submittedName>
</protein>
<dbReference type="InterPro" id="IPR005135">
    <property type="entry name" value="Endo/exonuclease/phosphatase"/>
</dbReference>